<dbReference type="PROSITE" id="PS50109">
    <property type="entry name" value="HIS_KIN"/>
    <property type="match status" value="1"/>
</dbReference>
<dbReference type="InterPro" id="IPR013656">
    <property type="entry name" value="PAS_4"/>
</dbReference>
<dbReference type="InterPro" id="IPR035965">
    <property type="entry name" value="PAS-like_dom_sf"/>
</dbReference>
<evidence type="ECO:0000313" key="10">
    <source>
        <dbReference type="Proteomes" id="UP000700732"/>
    </source>
</evidence>
<dbReference type="SUPFAM" id="SSF47384">
    <property type="entry name" value="Homodimeric domain of signal transducing histidine kinase"/>
    <property type="match status" value="1"/>
</dbReference>
<dbReference type="PANTHER" id="PTHR43304:SF1">
    <property type="entry name" value="PAC DOMAIN-CONTAINING PROTEIN"/>
    <property type="match status" value="1"/>
</dbReference>
<feature type="domain" description="PAC" evidence="8">
    <location>
        <begin position="499"/>
        <end position="552"/>
    </location>
</feature>
<dbReference type="PRINTS" id="PR00344">
    <property type="entry name" value="BCTRLSENSOR"/>
</dbReference>
<dbReference type="CDD" id="cd00082">
    <property type="entry name" value="HisKA"/>
    <property type="match status" value="1"/>
</dbReference>
<dbReference type="InterPro" id="IPR036097">
    <property type="entry name" value="HisK_dim/P_sf"/>
</dbReference>
<dbReference type="SUPFAM" id="SSF55874">
    <property type="entry name" value="ATPase domain of HSP90 chaperone/DNA topoisomerase II/histidine kinase"/>
    <property type="match status" value="1"/>
</dbReference>
<reference evidence="9 10" key="1">
    <citation type="submission" date="2019-06" db="EMBL/GenBank/DDBJ databases">
        <title>Spirosoma utsteinense sp. nov. isolated from Antarctic ice-free soils.</title>
        <authorList>
            <person name="Tahon G."/>
        </authorList>
    </citation>
    <scope>NUCLEOTIDE SEQUENCE [LARGE SCALE GENOMIC DNA]</scope>
    <source>
        <strain evidence="9 10">LMG 31447</strain>
    </source>
</reference>
<dbReference type="SMART" id="SM00091">
    <property type="entry name" value="PAS"/>
    <property type="match status" value="3"/>
</dbReference>
<organism evidence="9 10">
    <name type="scientific">Spirosoma utsteinense</name>
    <dbReference type="NCBI Taxonomy" id="2585773"/>
    <lineage>
        <taxon>Bacteria</taxon>
        <taxon>Pseudomonadati</taxon>
        <taxon>Bacteroidota</taxon>
        <taxon>Cytophagia</taxon>
        <taxon>Cytophagales</taxon>
        <taxon>Cytophagaceae</taxon>
        <taxon>Spirosoma</taxon>
    </lineage>
</organism>
<dbReference type="InterPro" id="IPR004358">
    <property type="entry name" value="Sig_transdc_His_kin-like_C"/>
</dbReference>
<dbReference type="InterPro" id="IPR000700">
    <property type="entry name" value="PAS-assoc_C"/>
</dbReference>
<keyword evidence="6" id="KW-0175">Coiled coil</keyword>
<dbReference type="PROSITE" id="PS50113">
    <property type="entry name" value="PAC"/>
    <property type="match status" value="1"/>
</dbReference>
<protein>
    <recommendedName>
        <fullName evidence="2">histidine kinase</fullName>
        <ecNumber evidence="2">2.7.13.3</ecNumber>
    </recommendedName>
</protein>
<dbReference type="InterPro" id="IPR003594">
    <property type="entry name" value="HATPase_dom"/>
</dbReference>
<dbReference type="EC" id="2.7.13.3" evidence="2"/>
<evidence type="ECO:0000259" key="8">
    <source>
        <dbReference type="PROSITE" id="PS50113"/>
    </source>
</evidence>
<sequence>MYPFLAGQGEMAALIRRFDWATTSLGTPDGWPQSLRTMVSVILNSKFPMFLWWGPDLIQFYNDAYRPSLGTSGKHPSALGQPGEQTWPESWSTIKPLIDQVVSGGEATWSEDQLIPIDRNGERQDVYWTFSLSPVANESGQPAGVLVICTETTKAVVNYRKLEASEARYRLMFELAPVAIGTLRGEDLIIETANPKVLEILGKPASIVGQPWLEALPELVGQPAETIIQEVYRTGVPFTISEFSAQLEKNGQLRRGYYTFSYLPLIEEGETTRILQVAVDVTEQVAARQKIAQSEAKLRSLIEHAPVAMCLFVGPDLTIELANESMIRFFGKGHSILGKPVGDVLNTPGDRFALQLLDQVFTTGDAYEAQNAPADLTIDGIPGTYYFDFSLKPLVDEVGAVYAILETAVDVTGQVLARIKLQEAETDLRVAVELAQLGTWSIDVATNGLVFSDRLIEWFGYDPGAQAYSQVIPILDGNDQERVNRAVARALDPESGGVYDEIYTVIHPTTGQRRILHAQGKTVFDATGKAVRLNGTAQDITLQRQLQLALENEVQLRTQELAAANEELLASNEELENANELLNRSNESLQQFAYVASHDLQEPLRKIQSFGDLLRGSYGDQDGLLYLDRMQAAGGRMSILIRDLLAYARLGMEPSEPIMVSLNQVMDTVQENLELRIRETRAQVSVAALPTVWGDGWQLEQLFQNLVSNALKFSKPGDGVPQVEIRSTLVQAAEIPPTVKPGRTATAYYRIEVADNGIGFEPRYVDRIFQVFQRLHGKNEYVGTGIGLAICQKVVTTHGGAITATSQPGQGATFSVYLPI</sequence>
<keyword evidence="4" id="KW-0808">Transferase</keyword>
<dbReference type="Pfam" id="PF08448">
    <property type="entry name" value="PAS_4"/>
    <property type="match status" value="2"/>
</dbReference>
<dbReference type="InterPro" id="IPR000014">
    <property type="entry name" value="PAS"/>
</dbReference>
<dbReference type="InterPro" id="IPR052162">
    <property type="entry name" value="Sensor_kinase/Photoreceptor"/>
</dbReference>
<dbReference type="RefSeq" id="WP_317171190.1">
    <property type="nucleotide sequence ID" value="NZ_VFIA01000019.1"/>
</dbReference>
<dbReference type="Pfam" id="PF00512">
    <property type="entry name" value="HisKA"/>
    <property type="match status" value="1"/>
</dbReference>
<keyword evidence="10" id="KW-1185">Reference proteome</keyword>
<dbReference type="SMART" id="SM00387">
    <property type="entry name" value="HATPase_c"/>
    <property type="match status" value="1"/>
</dbReference>
<dbReference type="Pfam" id="PF08447">
    <property type="entry name" value="PAS_3"/>
    <property type="match status" value="1"/>
</dbReference>
<accession>A0ABR6W836</accession>
<dbReference type="InterPro" id="IPR036890">
    <property type="entry name" value="HATPase_C_sf"/>
</dbReference>
<dbReference type="EMBL" id="VFIA01000019">
    <property type="protein sequence ID" value="MBC3792742.1"/>
    <property type="molecule type" value="Genomic_DNA"/>
</dbReference>
<gene>
    <name evidence="9" type="ORF">FH603_3256</name>
</gene>
<dbReference type="SMART" id="SM00388">
    <property type="entry name" value="HisKA"/>
    <property type="match status" value="1"/>
</dbReference>
<dbReference type="PANTHER" id="PTHR43304">
    <property type="entry name" value="PHYTOCHROME-LIKE PROTEIN CPH1"/>
    <property type="match status" value="1"/>
</dbReference>
<dbReference type="Gene3D" id="3.30.565.10">
    <property type="entry name" value="Histidine kinase-like ATPase, C-terminal domain"/>
    <property type="match status" value="1"/>
</dbReference>
<name>A0ABR6W836_9BACT</name>
<evidence type="ECO:0000313" key="9">
    <source>
        <dbReference type="EMBL" id="MBC3792742.1"/>
    </source>
</evidence>
<comment type="caution">
    <text evidence="9">The sequence shown here is derived from an EMBL/GenBank/DDBJ whole genome shotgun (WGS) entry which is preliminary data.</text>
</comment>
<keyword evidence="5" id="KW-0418">Kinase</keyword>
<dbReference type="Gene3D" id="2.10.70.100">
    <property type="match status" value="1"/>
</dbReference>
<evidence type="ECO:0000256" key="1">
    <source>
        <dbReference type="ARBA" id="ARBA00000085"/>
    </source>
</evidence>
<feature type="coiled-coil region" evidence="6">
    <location>
        <begin position="547"/>
        <end position="592"/>
    </location>
</feature>
<evidence type="ECO:0000256" key="6">
    <source>
        <dbReference type="SAM" id="Coils"/>
    </source>
</evidence>
<feature type="domain" description="Histidine kinase" evidence="7">
    <location>
        <begin position="595"/>
        <end position="820"/>
    </location>
</feature>
<evidence type="ECO:0000259" key="7">
    <source>
        <dbReference type="PROSITE" id="PS50109"/>
    </source>
</evidence>
<evidence type="ECO:0000256" key="5">
    <source>
        <dbReference type="ARBA" id="ARBA00022777"/>
    </source>
</evidence>
<dbReference type="Pfam" id="PF13188">
    <property type="entry name" value="PAS_8"/>
    <property type="match status" value="1"/>
</dbReference>
<keyword evidence="3" id="KW-0597">Phosphoprotein</keyword>
<evidence type="ECO:0000256" key="2">
    <source>
        <dbReference type="ARBA" id="ARBA00012438"/>
    </source>
</evidence>
<dbReference type="Gene3D" id="3.30.450.20">
    <property type="entry name" value="PAS domain"/>
    <property type="match status" value="4"/>
</dbReference>
<dbReference type="SUPFAM" id="SSF55785">
    <property type="entry name" value="PYP-like sensor domain (PAS domain)"/>
    <property type="match status" value="4"/>
</dbReference>
<proteinExistence type="predicted"/>
<comment type="catalytic activity">
    <reaction evidence="1">
        <text>ATP + protein L-histidine = ADP + protein N-phospho-L-histidine.</text>
        <dbReference type="EC" id="2.7.13.3"/>
    </reaction>
</comment>
<dbReference type="InterPro" id="IPR013655">
    <property type="entry name" value="PAS_fold_3"/>
</dbReference>
<dbReference type="InterPro" id="IPR003661">
    <property type="entry name" value="HisK_dim/P_dom"/>
</dbReference>
<evidence type="ECO:0000256" key="4">
    <source>
        <dbReference type="ARBA" id="ARBA00022679"/>
    </source>
</evidence>
<dbReference type="Gene3D" id="1.10.287.130">
    <property type="match status" value="1"/>
</dbReference>
<dbReference type="Pfam" id="PF02518">
    <property type="entry name" value="HATPase_c"/>
    <property type="match status" value="1"/>
</dbReference>
<dbReference type="InterPro" id="IPR005467">
    <property type="entry name" value="His_kinase_dom"/>
</dbReference>
<dbReference type="Proteomes" id="UP000700732">
    <property type="component" value="Unassembled WGS sequence"/>
</dbReference>
<evidence type="ECO:0000256" key="3">
    <source>
        <dbReference type="ARBA" id="ARBA00022553"/>
    </source>
</evidence>
<dbReference type="NCBIfam" id="TIGR00229">
    <property type="entry name" value="sensory_box"/>
    <property type="match status" value="2"/>
</dbReference>